<keyword evidence="1" id="KW-0677">Repeat</keyword>
<protein>
    <submittedName>
        <fullName evidence="4">Tetratricopeptide repeat protein</fullName>
    </submittedName>
</protein>
<dbReference type="SUPFAM" id="SSF48452">
    <property type="entry name" value="TPR-like"/>
    <property type="match status" value="2"/>
</dbReference>
<dbReference type="Gene3D" id="2.60.120.620">
    <property type="entry name" value="q2cbj1_9rhob like domain"/>
    <property type="match status" value="1"/>
</dbReference>
<dbReference type="RefSeq" id="WP_139756932.1">
    <property type="nucleotide sequence ID" value="NZ_CP039852.1"/>
</dbReference>
<dbReference type="Pfam" id="PF14559">
    <property type="entry name" value="TPR_19"/>
    <property type="match status" value="1"/>
</dbReference>
<name>A0A5B7YEX0_9ALTE</name>
<dbReference type="InterPro" id="IPR051012">
    <property type="entry name" value="CellSynth/LPSAsmb/PSIAsmb"/>
</dbReference>
<dbReference type="AlphaFoldDB" id="A0A5B7YEX0"/>
<evidence type="ECO:0000256" key="1">
    <source>
        <dbReference type="ARBA" id="ARBA00022737"/>
    </source>
</evidence>
<evidence type="ECO:0000256" key="2">
    <source>
        <dbReference type="ARBA" id="ARBA00022803"/>
    </source>
</evidence>
<dbReference type="EMBL" id="CP039852">
    <property type="protein sequence ID" value="QCZ94191.1"/>
    <property type="molecule type" value="Genomic_DNA"/>
</dbReference>
<dbReference type="PANTHER" id="PTHR45586">
    <property type="entry name" value="TPR REPEAT-CONTAINING PROTEIN PA4667"/>
    <property type="match status" value="1"/>
</dbReference>
<reference evidence="4 5" key="1">
    <citation type="submission" date="2019-04" db="EMBL/GenBank/DDBJ databases">
        <title>Salinimonas iocasae sp. nov., a halophilic bacterium isolated from the outer tube casing of tubeworms in Okinawa Trough.</title>
        <authorList>
            <person name="Zhang H."/>
            <person name="Wang H."/>
            <person name="Li C."/>
        </authorList>
    </citation>
    <scope>NUCLEOTIDE SEQUENCE [LARGE SCALE GENOMIC DNA]</scope>
    <source>
        <strain evidence="4 5">KX18D6</strain>
    </source>
</reference>
<keyword evidence="5" id="KW-1185">Reference proteome</keyword>
<dbReference type="Proteomes" id="UP000304912">
    <property type="component" value="Chromosome"/>
</dbReference>
<dbReference type="Pfam" id="PF13759">
    <property type="entry name" value="2OG-FeII_Oxy_5"/>
    <property type="match status" value="1"/>
</dbReference>
<evidence type="ECO:0000313" key="4">
    <source>
        <dbReference type="EMBL" id="QCZ94191.1"/>
    </source>
</evidence>
<dbReference type="PROSITE" id="PS50005">
    <property type="entry name" value="TPR"/>
    <property type="match status" value="1"/>
</dbReference>
<accession>A0A5B7YEX0</accession>
<dbReference type="PROSITE" id="PS50293">
    <property type="entry name" value="TPR_REGION"/>
    <property type="match status" value="1"/>
</dbReference>
<organism evidence="4 5">
    <name type="scientific">Salinimonas iocasae</name>
    <dbReference type="NCBI Taxonomy" id="2572577"/>
    <lineage>
        <taxon>Bacteria</taxon>
        <taxon>Pseudomonadati</taxon>
        <taxon>Pseudomonadota</taxon>
        <taxon>Gammaproteobacteria</taxon>
        <taxon>Alteromonadales</taxon>
        <taxon>Alteromonadaceae</taxon>
        <taxon>Alteromonas/Salinimonas group</taxon>
        <taxon>Salinimonas</taxon>
    </lineage>
</organism>
<evidence type="ECO:0000313" key="5">
    <source>
        <dbReference type="Proteomes" id="UP000304912"/>
    </source>
</evidence>
<dbReference type="SMART" id="SM00028">
    <property type="entry name" value="TPR"/>
    <property type="match status" value="4"/>
</dbReference>
<dbReference type="OrthoDB" id="549777at2"/>
<dbReference type="Gene3D" id="1.25.40.10">
    <property type="entry name" value="Tetratricopeptide repeat domain"/>
    <property type="match status" value="4"/>
</dbReference>
<evidence type="ECO:0000256" key="3">
    <source>
        <dbReference type="PROSITE-ProRule" id="PRU00339"/>
    </source>
</evidence>
<feature type="repeat" description="TPR" evidence="3">
    <location>
        <begin position="211"/>
        <end position="244"/>
    </location>
</feature>
<dbReference type="InterPro" id="IPR019734">
    <property type="entry name" value="TPR_rpt"/>
</dbReference>
<dbReference type="Pfam" id="PF00515">
    <property type="entry name" value="TPR_1"/>
    <property type="match status" value="1"/>
</dbReference>
<dbReference type="InterPro" id="IPR011990">
    <property type="entry name" value="TPR-like_helical_dom_sf"/>
</dbReference>
<gene>
    <name evidence="4" type="ORF">FBQ74_12235</name>
</gene>
<sequence length="599" mass="68434">MANSNSRHELIELGKQAFNAKNYNEAVSYFSDRIKEAPKDSVTLQYLVHCYLHLGDVKEADAVLTQYSAYHATTTNYWLCKIQVAQFCQRLNDEYSAYQQLFHLEGERMQWLERYVTLCTSLHRFDEARTVLNKLIENNPVTEQKRLILWLNFYRGCERHLEALNCAKALYDTNPQSPYNLNELAVCYRLCGKSQEAVDILLSLACKKPHYAVYHNLANALSDQGKLSEAINWYKKALSLNPLYTDSHINLNKLLWESGNIDEYLTSFQNAIQAHPTAHHLSLAYADFLVDERRYADAISHLEHIEIPDYLNVAKRRIIAQAYLYAGRSSDALPILEKLTRDADTTAVDNITYGISLLNTENYPLAKEILSETIRQQPDNQLAKAYHYAATRLISDKFEGVAATVETFSYRPDDSEFWQQLIDEIMPLHASENNPLGQTLEKGTQTRGHLLRGNGKQLRKLKAFLDSSIKAYCENQRIDINTITDYDNAVNYIGSWSVRLSGQGFHHNHIHSKGKISGVIYLKLPAEIANEEAKAGWLKLGQPYLYESHELSPEMYIKPEVGKCVLFPSHAWHGTTPIHDDAERITIAFDVGQYGLDKS</sequence>
<dbReference type="KEGG" id="salk:FBQ74_12235"/>
<proteinExistence type="predicted"/>
<dbReference type="PANTHER" id="PTHR45586:SF1">
    <property type="entry name" value="LIPOPOLYSACCHARIDE ASSEMBLY PROTEIN B"/>
    <property type="match status" value="1"/>
</dbReference>
<keyword evidence="2 3" id="KW-0802">TPR repeat</keyword>
<dbReference type="InterPro" id="IPR012668">
    <property type="entry name" value="CHP02466"/>
</dbReference>